<reference evidence="1" key="1">
    <citation type="submission" date="2021-05" db="EMBL/GenBank/DDBJ databases">
        <authorList>
            <person name="Scholz U."/>
            <person name="Mascher M."/>
            <person name="Fiebig A."/>
        </authorList>
    </citation>
    <scope>NUCLEOTIDE SEQUENCE [LARGE SCALE GENOMIC DNA]</scope>
</reference>
<protein>
    <submittedName>
        <fullName evidence="1">Uncharacterized protein</fullName>
    </submittedName>
</protein>
<name>A0ACD5YEN3_AVESA</name>
<sequence>MGLCSVAIMLDWDCKSKIILNQSIIAELLKDGPKCDHKKIAAKIAKLPLDQIEHIYLPILKNKHWILAVVDSLNEIVELYDSLFVVVEGQHPHKDLWDNLAANLREASCIAR</sequence>
<organism evidence="1 2">
    <name type="scientific">Avena sativa</name>
    <name type="common">Oat</name>
    <dbReference type="NCBI Taxonomy" id="4498"/>
    <lineage>
        <taxon>Eukaryota</taxon>
        <taxon>Viridiplantae</taxon>
        <taxon>Streptophyta</taxon>
        <taxon>Embryophyta</taxon>
        <taxon>Tracheophyta</taxon>
        <taxon>Spermatophyta</taxon>
        <taxon>Magnoliopsida</taxon>
        <taxon>Liliopsida</taxon>
        <taxon>Poales</taxon>
        <taxon>Poaceae</taxon>
        <taxon>BOP clade</taxon>
        <taxon>Pooideae</taxon>
        <taxon>Poodae</taxon>
        <taxon>Poeae</taxon>
        <taxon>Poeae Chloroplast Group 1 (Aveneae type)</taxon>
        <taxon>Aveninae</taxon>
        <taxon>Avena</taxon>
    </lineage>
</organism>
<dbReference type="Proteomes" id="UP001732700">
    <property type="component" value="Chromosome 5D"/>
</dbReference>
<dbReference type="EnsemblPlants" id="AVESA.00010b.r2.5DG0962170.1">
    <property type="protein sequence ID" value="AVESA.00010b.r2.5DG0962170.1.CDS"/>
    <property type="gene ID" value="AVESA.00010b.r2.5DG0962170"/>
</dbReference>
<evidence type="ECO:0000313" key="2">
    <source>
        <dbReference type="Proteomes" id="UP001732700"/>
    </source>
</evidence>
<reference evidence="1" key="2">
    <citation type="submission" date="2025-09" db="UniProtKB">
        <authorList>
            <consortium name="EnsemblPlants"/>
        </authorList>
    </citation>
    <scope>IDENTIFICATION</scope>
</reference>
<accession>A0ACD5YEN3</accession>
<keyword evidence="2" id="KW-1185">Reference proteome</keyword>
<proteinExistence type="predicted"/>
<evidence type="ECO:0000313" key="1">
    <source>
        <dbReference type="EnsemblPlants" id="AVESA.00010b.r2.5DG0962170.1.CDS"/>
    </source>
</evidence>